<protein>
    <submittedName>
        <fullName evidence="1">CRISPR-associated Csy1 family protein</fullName>
    </submittedName>
</protein>
<dbReference type="InterPro" id="IPR013397">
    <property type="entry name" value="CRISPR-assoc_prot_Csy1"/>
</dbReference>
<reference evidence="2" key="1">
    <citation type="submission" date="2014-05" db="EMBL/GenBank/DDBJ databases">
        <title>ATOL: Assembling a taxonomically balanced genome-scale reconstruction of the evolutionary history of the Enterobacteriaceae.</title>
        <authorList>
            <person name="Plunkett G. III"/>
            <person name="Neeno-Eckwall E.C."/>
            <person name="Glasner J.D."/>
            <person name="Perna N.T."/>
        </authorList>
    </citation>
    <scope>NUCLEOTIDE SEQUENCE [LARGE SCALE GENOMIC DNA]</scope>
    <source>
        <strain evidence="2">ATCC 13337</strain>
    </source>
</reference>
<dbReference type="NCBIfam" id="TIGR02564">
    <property type="entry name" value="cas_Csy1"/>
    <property type="match status" value="1"/>
</dbReference>
<proteinExistence type="predicted"/>
<sequence length="438" mass="50128">MSYQRLAVFIEDYIAGRRQAKLDAFDKEMTKRQAAGEDESTLLQERREVALRYETRNWLTDAVNRIGQISSATHVAKFAHGDSKSSSVISEATENEGYLSTATILNQCIDFTGNAAVFDVANLLKAEVEGDSLLACLQRGDSSVLAELSEDDEQLAFWMTGFTSVLIAKPPASHKLAKQIYIPVEGGYHLLGPLFSSSLAQILHNKLIALRFSEESKEIRAAYKAGTWHPKPLVKFPNLAVMDFCSAKPQTRSLLNVARNGRVWLLSSASPQWKTQDKPPVALKNLFGRGPYERATHTLRRRLIQLLVSAGESNNHAIRQQRDRYIDELIDLLFNIAADLQRREFEGWTADENCQLKPHQQLWLDPWRAKKDEAFFNEREKGDWQDAVANDFAQWLNSHLWCDKLKVGETERREWQTQPLFKRRLHEMEQAIRRCRNE</sequence>
<dbReference type="AlphaFoldDB" id="A0ABD3ZCW9"/>
<accession>A0ABD3ZCW9</accession>
<evidence type="ECO:0000313" key="2">
    <source>
        <dbReference type="Proteomes" id="UP000028605"/>
    </source>
</evidence>
<organism evidence="1 2">
    <name type="scientific">Hafnia alvei ATCC 13337</name>
    <dbReference type="NCBI Taxonomy" id="910996"/>
    <lineage>
        <taxon>Bacteria</taxon>
        <taxon>Pseudomonadati</taxon>
        <taxon>Pseudomonadota</taxon>
        <taxon>Gammaproteobacteria</taxon>
        <taxon>Enterobacterales</taxon>
        <taxon>Hafniaceae</taxon>
        <taxon>Hafnia</taxon>
    </lineage>
</organism>
<dbReference type="Proteomes" id="UP000028605">
    <property type="component" value="Unassembled WGS sequence"/>
</dbReference>
<comment type="caution">
    <text evidence="1">The sequence shown here is derived from an EMBL/GenBank/DDBJ whole genome shotgun (WGS) entry which is preliminary data.</text>
</comment>
<gene>
    <name evidence="1" type="ORF">GHAL_3405</name>
</gene>
<dbReference type="Pfam" id="PF09611">
    <property type="entry name" value="Cas_Csy1"/>
    <property type="match status" value="1"/>
</dbReference>
<name>A0ABD3ZCW9_HAFAL</name>
<dbReference type="EMBL" id="JMPK01000056">
    <property type="protein sequence ID" value="KFC86342.1"/>
    <property type="molecule type" value="Genomic_DNA"/>
</dbReference>
<evidence type="ECO:0000313" key="1">
    <source>
        <dbReference type="EMBL" id="KFC86342.1"/>
    </source>
</evidence>
<dbReference type="RefSeq" id="WP_043494060.1">
    <property type="nucleotide sequence ID" value="NZ_JMPK01000056.1"/>
</dbReference>